<dbReference type="GO" id="GO:0003697">
    <property type="term" value="F:single-stranded DNA binding"/>
    <property type="evidence" value="ECO:0007669"/>
    <property type="project" value="TreeGrafter"/>
</dbReference>
<reference evidence="9" key="1">
    <citation type="submission" date="2022-07" db="EMBL/GenBank/DDBJ databases">
        <title>Phylogenomic reconstructions and comparative analyses of Kickxellomycotina fungi.</title>
        <authorList>
            <person name="Reynolds N.K."/>
            <person name="Stajich J.E."/>
            <person name="Barry K."/>
            <person name="Grigoriev I.V."/>
            <person name="Crous P."/>
            <person name="Smith M.E."/>
        </authorList>
    </citation>
    <scope>NUCLEOTIDE SEQUENCE</scope>
    <source>
        <strain evidence="9">BCRC 34489</strain>
    </source>
</reference>
<keyword evidence="6" id="KW-0779">Telomere</keyword>
<accession>A0A9W8HHY3</accession>
<dbReference type="Proteomes" id="UP001140172">
    <property type="component" value="Unassembled WGS sequence"/>
</dbReference>
<evidence type="ECO:0000256" key="1">
    <source>
        <dbReference type="ARBA" id="ARBA00004123"/>
    </source>
</evidence>
<dbReference type="OrthoDB" id="2314520at2759"/>
<evidence type="ECO:0000313" key="10">
    <source>
        <dbReference type="Proteomes" id="UP001140172"/>
    </source>
</evidence>
<organism evidence="9 10">
    <name type="scientific">Coemansia interrupta</name>
    <dbReference type="NCBI Taxonomy" id="1126814"/>
    <lineage>
        <taxon>Eukaryota</taxon>
        <taxon>Fungi</taxon>
        <taxon>Fungi incertae sedis</taxon>
        <taxon>Zoopagomycota</taxon>
        <taxon>Kickxellomycotina</taxon>
        <taxon>Kickxellomycetes</taxon>
        <taxon>Kickxellales</taxon>
        <taxon>Kickxellaceae</taxon>
        <taxon>Coemansia</taxon>
    </lineage>
</organism>
<comment type="subcellular location">
    <subcellularLocation>
        <location evidence="2">Chromosome</location>
        <location evidence="2">Telomere</location>
    </subcellularLocation>
    <subcellularLocation>
        <location evidence="1">Nucleus</location>
    </subcellularLocation>
</comment>
<dbReference type="GO" id="GO:1990879">
    <property type="term" value="C:CST complex"/>
    <property type="evidence" value="ECO:0007669"/>
    <property type="project" value="TreeGrafter"/>
</dbReference>
<keyword evidence="7" id="KW-0238">DNA-binding</keyword>
<evidence type="ECO:0000256" key="6">
    <source>
        <dbReference type="ARBA" id="ARBA00022895"/>
    </source>
</evidence>
<evidence type="ECO:0000313" key="9">
    <source>
        <dbReference type="EMBL" id="KAJ2784387.1"/>
    </source>
</evidence>
<dbReference type="PANTHER" id="PTHR14865:SF2">
    <property type="entry name" value="CST COMPLEX SUBUNIT CTC1"/>
    <property type="match status" value="1"/>
</dbReference>
<keyword evidence="8" id="KW-0539">Nucleus</keyword>
<evidence type="ECO:0000256" key="8">
    <source>
        <dbReference type="ARBA" id="ARBA00023242"/>
    </source>
</evidence>
<keyword evidence="5" id="KW-0158">Chromosome</keyword>
<evidence type="ECO:0000256" key="3">
    <source>
        <dbReference type="ARBA" id="ARBA00006332"/>
    </source>
</evidence>
<dbReference type="GO" id="GO:0045740">
    <property type="term" value="P:positive regulation of DNA replication"/>
    <property type="evidence" value="ECO:0007669"/>
    <property type="project" value="TreeGrafter"/>
</dbReference>
<proteinExistence type="inferred from homology"/>
<gene>
    <name evidence="9" type="ORF">GGI15_002282</name>
</gene>
<comment type="caution">
    <text evidence="9">The sequence shown here is derived from an EMBL/GenBank/DDBJ whole genome shotgun (WGS) entry which is preliminary data.</text>
</comment>
<evidence type="ECO:0000256" key="7">
    <source>
        <dbReference type="ARBA" id="ARBA00023125"/>
    </source>
</evidence>
<evidence type="ECO:0000256" key="4">
    <source>
        <dbReference type="ARBA" id="ARBA00016175"/>
    </source>
</evidence>
<dbReference type="EMBL" id="JANBUM010000115">
    <property type="protein sequence ID" value="KAJ2784387.1"/>
    <property type="molecule type" value="Genomic_DNA"/>
</dbReference>
<evidence type="ECO:0000256" key="2">
    <source>
        <dbReference type="ARBA" id="ARBA00004574"/>
    </source>
</evidence>
<dbReference type="GO" id="GO:0010833">
    <property type="term" value="P:telomere maintenance via telomere lengthening"/>
    <property type="evidence" value="ECO:0007669"/>
    <property type="project" value="TreeGrafter"/>
</dbReference>
<comment type="similarity">
    <text evidence="3">Belongs to the CTC1 family.</text>
</comment>
<evidence type="ECO:0000256" key="5">
    <source>
        <dbReference type="ARBA" id="ARBA00022454"/>
    </source>
</evidence>
<protein>
    <recommendedName>
        <fullName evidence="4">CST complex subunit CTC1</fullName>
    </recommendedName>
</protein>
<dbReference type="PANTHER" id="PTHR14865">
    <property type="entry name" value="CST COMPLEX SUBUNIT CTC1"/>
    <property type="match status" value="1"/>
</dbReference>
<sequence length="1325" mass="144967">MDMTIENQLSKVTQKTVSLTYPPYMVRQNTLVFVERSQPGSTNPEIIPCRALCLNTSWFDENVCMLVTSWRYFGHPNGLSSKHEGPLSYIEIHLPPLAVPASVAVPEPDRDFLWWTQQRACPEYDHEEQFARLMHSTAVTSGNRAVQALSDGRQAQPVSVCGRVSAVSMLIETSDNGDDCPVFIIDLSLDTRPPTSLSYNNHVVSVPIAFSGKQYLGLFASSQVGDSLLVSNIRPFMLTAEDGSSVPVFATTPDSQAFRVDEFENLSDSQMYVSHTQSVAFSQNSEQDLFSQISHSRGSSISRSASRLSAETSASVANADNGRLVVDEMRLESYEGVVTRMLDLTLGIYVIDDSHILVLAYWPHFAPSFVLRPGTRVLLDNVHVVLLSNSRGYHWSWLTHVFPDSTSDASDINSRRALVFGACARSSVRITEFAPHSDPGTARILLNMDIAATLARRAGGLVRLIEATESFWKLLKKFPNGPVASKANPDGPDQLLSMALAWTGATHESHRRINLEFLRHRRHCQSSCLASTRRICTLKDILQRFRAFWDAKKRRQAVDGDVGLSTVEVGTLNASPADLDLENTPLIGRLVVSERGQLFLWDSTAHILIHPSFASVRRGTADSTTQQQPLFPGQQLVGHVYSWNSWRLVTESVNVSSISRLRIDNRSSGGNAALQQSPDFKLAYAVASSPAIVYADPTFGGIPTHRSGPLIDQTQASTEIGGSSAQHPLCFVFLVHWKEAVAPAPANIPAANDKKLLSDSTPWTSRILVRGMSLKIDLDNFYQQLENAMDKQPVISINISDPSNGSGRPLADCLDSCVLRYSPAKVPVVFTPGSAFVICVRSSQQTSRLHDEQASASIFGVGLGSRDHVYPVHLVVDGQHMSNSPLHMTRHLPVPTVSIVTNSGSDVVDRMRLAETYSVSKVLSLAESGGAAGHGGSGFLVSVHGTIVQRKINGVVEFISQGSGADATSDSTSAASSSRSSLVSGMLDTQILLGSESDMSCTVLLYVKLHTYAHPLGLLPGAHVIFRNVSFNVAKATNNVYLTSTTLTTIEHIDFRSTTSILDEAGDTRHFDTSVDPIRACIGELYCWSPVAKTERRFGLNCRITFFEQLSVSVECKECNLVVYDMCCQCISRRHRMVDRGRPADAYESDQTTVRPRVEALCRVADGSGIARMVLCRPADMVQALGLSADDLEELYLAAAQSWNGQAVWKRPTASPNGEANMRQKQQQLMQPMRDAGAGGVDARFAAVVDRVSARVGSAGVLVEGYLALPPQGEHQQNEQQTLRMDGQTFSVTKRAVPKIIATRVVRMNTIENCWLLLDDGQMTT</sequence>
<dbReference type="InterPro" id="IPR042617">
    <property type="entry name" value="CTC1-like"/>
</dbReference>
<name>A0A9W8HHY3_9FUNG</name>
<keyword evidence="10" id="KW-1185">Reference proteome</keyword>
<dbReference type="GO" id="GO:0042162">
    <property type="term" value="F:telomeric DNA binding"/>
    <property type="evidence" value="ECO:0007669"/>
    <property type="project" value="TreeGrafter"/>
</dbReference>